<dbReference type="STRING" id="394958.BGI42_10070"/>
<organism evidence="4 5">
    <name type="scientific">Clostridium taeniosporum</name>
    <dbReference type="NCBI Taxonomy" id="394958"/>
    <lineage>
        <taxon>Bacteria</taxon>
        <taxon>Bacillati</taxon>
        <taxon>Bacillota</taxon>
        <taxon>Clostridia</taxon>
        <taxon>Eubacteriales</taxon>
        <taxon>Clostridiaceae</taxon>
        <taxon>Clostridium</taxon>
    </lineage>
</organism>
<protein>
    <submittedName>
        <fullName evidence="4">DNA-binding protein</fullName>
    </submittedName>
</protein>
<dbReference type="InterPro" id="IPR039566">
    <property type="entry name" value="CvfB_S1_st"/>
</dbReference>
<dbReference type="InterPro" id="IPR014464">
    <property type="entry name" value="CvfB_fam"/>
</dbReference>
<dbReference type="KEGG" id="ctae:BGI42_10070"/>
<dbReference type="GO" id="GO:0003677">
    <property type="term" value="F:DNA binding"/>
    <property type="evidence" value="ECO:0007669"/>
    <property type="project" value="UniProtKB-KW"/>
</dbReference>
<dbReference type="InterPro" id="IPR012340">
    <property type="entry name" value="NA-bd_OB-fold"/>
</dbReference>
<comment type="similarity">
    <text evidence="1">Belongs to the CvfB family.</text>
</comment>
<dbReference type="InterPro" id="IPR040764">
    <property type="entry name" value="CvfB_WH"/>
</dbReference>
<dbReference type="Gene3D" id="2.40.50.140">
    <property type="entry name" value="Nucleic acid-binding proteins"/>
    <property type="match status" value="1"/>
</dbReference>
<evidence type="ECO:0000313" key="4">
    <source>
        <dbReference type="EMBL" id="AOR24057.1"/>
    </source>
</evidence>
<dbReference type="PANTHER" id="PTHR37296">
    <property type="entry name" value="CONSERVED VIRULENCE FACTOR B"/>
    <property type="match status" value="1"/>
</dbReference>
<dbReference type="PANTHER" id="PTHR37296:SF1">
    <property type="entry name" value="CONSERVED VIRULENCE FACTOR B"/>
    <property type="match status" value="1"/>
</dbReference>
<keyword evidence="5" id="KW-1185">Reference proteome</keyword>
<evidence type="ECO:0000259" key="3">
    <source>
        <dbReference type="Pfam" id="PF17783"/>
    </source>
</evidence>
<dbReference type="Pfam" id="PF13509">
    <property type="entry name" value="S1_2"/>
    <property type="match status" value="1"/>
</dbReference>
<dbReference type="PIRSF" id="PIRSF012524">
    <property type="entry name" value="YitL_S1"/>
    <property type="match status" value="1"/>
</dbReference>
<dbReference type="Proteomes" id="UP000094652">
    <property type="component" value="Chromosome"/>
</dbReference>
<feature type="domain" description="Conserved virulence factor B-like winged helix" evidence="3">
    <location>
        <begin position="221"/>
        <end position="277"/>
    </location>
</feature>
<dbReference type="Gene3D" id="1.10.10.10">
    <property type="entry name" value="Winged helix-like DNA-binding domain superfamily/Winged helix DNA-binding domain"/>
    <property type="match status" value="1"/>
</dbReference>
<feature type="domain" description="Conserved virulence factor B first S1" evidence="2">
    <location>
        <begin position="4"/>
        <end position="65"/>
    </location>
</feature>
<name>A0A1D7XLA0_9CLOT</name>
<evidence type="ECO:0000259" key="2">
    <source>
        <dbReference type="Pfam" id="PF13509"/>
    </source>
</evidence>
<keyword evidence="4" id="KW-0238">DNA-binding</keyword>
<dbReference type="EMBL" id="CP017253">
    <property type="protein sequence ID" value="AOR24057.1"/>
    <property type="molecule type" value="Genomic_DNA"/>
</dbReference>
<evidence type="ECO:0000256" key="1">
    <source>
        <dbReference type="PIRNR" id="PIRNR012524"/>
    </source>
</evidence>
<dbReference type="OrthoDB" id="9801597at2"/>
<reference evidence="5" key="1">
    <citation type="submission" date="2016-09" db="EMBL/GenBank/DDBJ databases">
        <title>Genomics of Clostridium taeniosporum, an organism which forms endospores with ribbon-like appendages.</title>
        <authorList>
            <person name="Walker J.R."/>
        </authorList>
    </citation>
    <scope>NUCLEOTIDE SEQUENCE [LARGE SCALE GENOMIC DNA]</scope>
    <source>
        <strain evidence="5">1/k</strain>
    </source>
</reference>
<accession>A0A1D7XLA0</accession>
<dbReference type="RefSeq" id="WP_069680196.1">
    <property type="nucleotide sequence ID" value="NZ_CP017253.2"/>
</dbReference>
<proteinExistence type="inferred from homology"/>
<dbReference type="AlphaFoldDB" id="A0A1D7XLA0"/>
<evidence type="ECO:0000313" key="5">
    <source>
        <dbReference type="Proteomes" id="UP000094652"/>
    </source>
</evidence>
<dbReference type="InterPro" id="IPR036388">
    <property type="entry name" value="WH-like_DNA-bd_sf"/>
</dbReference>
<gene>
    <name evidence="4" type="ORF">BGI42_10070</name>
</gene>
<sequence length="278" mass="32009">MILIGEYNNFKVSKKVDFGYYLENEMEEEVLLPNGSLNNKKIEIGDKIEAFVYRDSKDRVISTLKTPLLTVGKIGYLEVVGQSAIGAFADFGLERDAFIPIKEQIFKLKTEKKYLFYMYLDKTDRIALTTKIDAYLEFAPEEKFKVSDEIEAVVYESGYNGTLKVAINKKYKGIILGNEHFEYLYPGQEVKARVKRIYEDGVIGITTRKTRLDERDLLSREILQYLRENGGFMPFNDKSSPEDIKNTFNTSKNYFKIALGGLMKQKLIAQDKEGTRLI</sequence>
<dbReference type="SUPFAM" id="SSF50249">
    <property type="entry name" value="Nucleic acid-binding proteins"/>
    <property type="match status" value="1"/>
</dbReference>
<dbReference type="Pfam" id="PF17783">
    <property type="entry name" value="WHD_CvfB"/>
    <property type="match status" value="1"/>
</dbReference>